<dbReference type="OrthoDB" id="3233831at2"/>
<dbReference type="EMBL" id="QXGL01000001">
    <property type="protein sequence ID" value="RSX53947.1"/>
    <property type="molecule type" value="Genomic_DNA"/>
</dbReference>
<evidence type="ECO:0008006" key="3">
    <source>
        <dbReference type="Google" id="ProtNLM"/>
    </source>
</evidence>
<comment type="caution">
    <text evidence="1">The sequence shown here is derived from an EMBL/GenBank/DDBJ whole genome shotgun (WGS) entry which is preliminary data.</text>
</comment>
<accession>A0A430FM94</accession>
<evidence type="ECO:0000313" key="2">
    <source>
        <dbReference type="Proteomes" id="UP000287533"/>
    </source>
</evidence>
<gene>
    <name evidence="1" type="ORF">D2E25_0253</name>
</gene>
<dbReference type="Proteomes" id="UP000287533">
    <property type="component" value="Unassembled WGS sequence"/>
</dbReference>
<sequence length="87" mass="10085">MTLEELTTLAKRCLEVVKNVDEDIEDYVSDDLTAGEPEYAIASMLDVAYSHPELYARFPDEVYELAKDSDYPVIHRYLDLLEKNRAR</sequence>
<name>A0A430FM94_9BIFI</name>
<protein>
    <recommendedName>
        <fullName evidence="3">MafI family immunity protein</fullName>
    </recommendedName>
</protein>
<evidence type="ECO:0000313" key="1">
    <source>
        <dbReference type="EMBL" id="RSX53947.1"/>
    </source>
</evidence>
<organism evidence="1 2">
    <name type="scientific">Bifidobacterium goeldii</name>
    <dbReference type="NCBI Taxonomy" id="2306975"/>
    <lineage>
        <taxon>Bacteria</taxon>
        <taxon>Bacillati</taxon>
        <taxon>Actinomycetota</taxon>
        <taxon>Actinomycetes</taxon>
        <taxon>Bifidobacteriales</taxon>
        <taxon>Bifidobacteriaceae</taxon>
        <taxon>Bifidobacterium</taxon>
    </lineage>
</organism>
<proteinExistence type="predicted"/>
<dbReference type="RefSeq" id="WP_125979249.1">
    <property type="nucleotide sequence ID" value="NZ_QXGL01000001.1"/>
</dbReference>
<dbReference type="AlphaFoldDB" id="A0A430FM94"/>
<keyword evidence="2" id="KW-1185">Reference proteome</keyword>
<reference evidence="1 2" key="1">
    <citation type="submission" date="2018-09" db="EMBL/GenBank/DDBJ databases">
        <title>Characterization of the phylogenetic diversity of five novel species belonging to the genus Bifidobacterium.</title>
        <authorList>
            <person name="Lugli G.A."/>
            <person name="Duranti S."/>
            <person name="Milani C."/>
        </authorList>
    </citation>
    <scope>NUCLEOTIDE SEQUENCE [LARGE SCALE GENOMIC DNA]</scope>
    <source>
        <strain evidence="1 2">2034B</strain>
    </source>
</reference>